<dbReference type="InterPro" id="IPR000515">
    <property type="entry name" value="MetI-like"/>
</dbReference>
<feature type="domain" description="ABC transmembrane type-1" evidence="8">
    <location>
        <begin position="73"/>
        <end position="286"/>
    </location>
</feature>
<keyword evidence="2 7" id="KW-0813">Transport</keyword>
<feature type="transmembrane region" description="Helical" evidence="7">
    <location>
        <begin position="200"/>
        <end position="223"/>
    </location>
</feature>
<organism evidence="9 10">
    <name type="scientific">Candidatus Enterenecus faecium</name>
    <dbReference type="NCBI Taxonomy" id="2840780"/>
    <lineage>
        <taxon>Bacteria</taxon>
        <taxon>Bacillati</taxon>
        <taxon>Bacillota</taxon>
        <taxon>Clostridia</taxon>
        <taxon>Eubacteriales</taxon>
        <taxon>Candidatus Enterenecus</taxon>
    </lineage>
</organism>
<keyword evidence="3" id="KW-1003">Cell membrane</keyword>
<comment type="similarity">
    <text evidence="7">Belongs to the binding-protein-dependent transport system permease family.</text>
</comment>
<dbReference type="Gene3D" id="1.10.3720.10">
    <property type="entry name" value="MetI-like"/>
    <property type="match status" value="1"/>
</dbReference>
<dbReference type="GO" id="GO:0005886">
    <property type="term" value="C:plasma membrane"/>
    <property type="evidence" value="ECO:0007669"/>
    <property type="project" value="UniProtKB-SubCell"/>
</dbReference>
<evidence type="ECO:0000259" key="8">
    <source>
        <dbReference type="PROSITE" id="PS50928"/>
    </source>
</evidence>
<reference evidence="9" key="2">
    <citation type="journal article" date="2021" name="PeerJ">
        <title>Extensive microbial diversity within the chicken gut microbiome revealed by metagenomics and culture.</title>
        <authorList>
            <person name="Gilroy R."/>
            <person name="Ravi A."/>
            <person name="Getino M."/>
            <person name="Pursley I."/>
            <person name="Horton D.L."/>
            <person name="Alikhan N.F."/>
            <person name="Baker D."/>
            <person name="Gharbi K."/>
            <person name="Hall N."/>
            <person name="Watson M."/>
            <person name="Adriaenssens E.M."/>
            <person name="Foster-Nyarko E."/>
            <person name="Jarju S."/>
            <person name="Secka A."/>
            <person name="Antonio M."/>
            <person name="Oren A."/>
            <person name="Chaudhuri R.R."/>
            <person name="La Ragione R."/>
            <person name="Hildebrand F."/>
            <person name="Pallen M.J."/>
        </authorList>
    </citation>
    <scope>NUCLEOTIDE SEQUENCE</scope>
    <source>
        <strain evidence="9">ChiGjej2B2-12916</strain>
    </source>
</reference>
<keyword evidence="5 7" id="KW-1133">Transmembrane helix</keyword>
<feature type="transmembrane region" description="Helical" evidence="7">
    <location>
        <begin position="110"/>
        <end position="130"/>
    </location>
</feature>
<dbReference type="InterPro" id="IPR051393">
    <property type="entry name" value="ABC_transporter_permease"/>
</dbReference>
<reference evidence="9" key="1">
    <citation type="submission" date="2020-10" db="EMBL/GenBank/DDBJ databases">
        <authorList>
            <person name="Gilroy R."/>
        </authorList>
    </citation>
    <scope>NUCLEOTIDE SEQUENCE</scope>
    <source>
        <strain evidence="9">ChiGjej2B2-12916</strain>
    </source>
</reference>
<sequence length="295" mass="33160">MKKKKSAAARSEQRWAWIMVAPTIIGLIILNYIPLIQTIILSFSKTKTFGATQFNGIENYIDMFQSPEFWKATWNTVYFCILTVPVGIILALLVAVLLNAKVKFKGGFRAIYFLPMVCAPAAIAMVWRWMFNGEYGIINAIFGVDVNWLTNPVTAVLACAIVAIWSSIGYDAVLLLSGLQSISKSYYEAARIDGASRIKQFFSITLPMVSPTLFVTLIMRMMASLKVYDLIYMMVDQNNPVLPDVQSLMYLFYREAFVAGNKGYASAIVVWTILLIGIVTIVQFIGQKKWVNYDV</sequence>
<gene>
    <name evidence="9" type="ORF">IAD31_07585</name>
</gene>
<dbReference type="AlphaFoldDB" id="A0A9D0YV36"/>
<dbReference type="Pfam" id="PF00528">
    <property type="entry name" value="BPD_transp_1"/>
    <property type="match status" value="1"/>
</dbReference>
<dbReference type="PANTHER" id="PTHR30193:SF37">
    <property type="entry name" value="INNER MEMBRANE ABC TRANSPORTER PERMEASE PROTEIN YCJO"/>
    <property type="match status" value="1"/>
</dbReference>
<evidence type="ECO:0000256" key="4">
    <source>
        <dbReference type="ARBA" id="ARBA00022692"/>
    </source>
</evidence>
<evidence type="ECO:0000256" key="7">
    <source>
        <dbReference type="RuleBase" id="RU363032"/>
    </source>
</evidence>
<keyword evidence="4 7" id="KW-0812">Transmembrane</keyword>
<evidence type="ECO:0000256" key="2">
    <source>
        <dbReference type="ARBA" id="ARBA00022448"/>
    </source>
</evidence>
<evidence type="ECO:0000256" key="3">
    <source>
        <dbReference type="ARBA" id="ARBA00022475"/>
    </source>
</evidence>
<dbReference type="PANTHER" id="PTHR30193">
    <property type="entry name" value="ABC TRANSPORTER PERMEASE PROTEIN"/>
    <property type="match status" value="1"/>
</dbReference>
<evidence type="ECO:0000256" key="5">
    <source>
        <dbReference type="ARBA" id="ARBA00022989"/>
    </source>
</evidence>
<dbReference type="PROSITE" id="PS50928">
    <property type="entry name" value="ABC_TM1"/>
    <property type="match status" value="1"/>
</dbReference>
<dbReference type="SUPFAM" id="SSF161098">
    <property type="entry name" value="MetI-like"/>
    <property type="match status" value="1"/>
</dbReference>
<dbReference type="EMBL" id="DVFO01000084">
    <property type="protein sequence ID" value="HIQ61440.1"/>
    <property type="molecule type" value="Genomic_DNA"/>
</dbReference>
<evidence type="ECO:0000256" key="1">
    <source>
        <dbReference type="ARBA" id="ARBA00004651"/>
    </source>
</evidence>
<dbReference type="GO" id="GO:0055085">
    <property type="term" value="P:transmembrane transport"/>
    <property type="evidence" value="ECO:0007669"/>
    <property type="project" value="InterPro"/>
</dbReference>
<protein>
    <submittedName>
        <fullName evidence="9">Sugar ABC transporter permease</fullName>
    </submittedName>
</protein>
<feature type="transmembrane region" description="Helical" evidence="7">
    <location>
        <begin position="264"/>
        <end position="285"/>
    </location>
</feature>
<feature type="transmembrane region" description="Helical" evidence="7">
    <location>
        <begin position="15"/>
        <end position="33"/>
    </location>
</feature>
<comment type="subcellular location">
    <subcellularLocation>
        <location evidence="1 7">Cell membrane</location>
        <topology evidence="1 7">Multi-pass membrane protein</topology>
    </subcellularLocation>
</comment>
<keyword evidence="6 7" id="KW-0472">Membrane</keyword>
<feature type="transmembrane region" description="Helical" evidence="7">
    <location>
        <begin position="76"/>
        <end position="98"/>
    </location>
</feature>
<feature type="transmembrane region" description="Helical" evidence="7">
    <location>
        <begin position="155"/>
        <end position="179"/>
    </location>
</feature>
<dbReference type="CDD" id="cd06261">
    <property type="entry name" value="TM_PBP2"/>
    <property type="match status" value="1"/>
</dbReference>
<dbReference type="Proteomes" id="UP000886879">
    <property type="component" value="Unassembled WGS sequence"/>
</dbReference>
<comment type="caution">
    <text evidence="9">The sequence shown here is derived from an EMBL/GenBank/DDBJ whole genome shotgun (WGS) entry which is preliminary data.</text>
</comment>
<proteinExistence type="inferred from homology"/>
<accession>A0A9D0YV36</accession>
<evidence type="ECO:0000256" key="6">
    <source>
        <dbReference type="ARBA" id="ARBA00023136"/>
    </source>
</evidence>
<evidence type="ECO:0000313" key="10">
    <source>
        <dbReference type="Proteomes" id="UP000886879"/>
    </source>
</evidence>
<evidence type="ECO:0000313" key="9">
    <source>
        <dbReference type="EMBL" id="HIQ61440.1"/>
    </source>
</evidence>
<dbReference type="InterPro" id="IPR035906">
    <property type="entry name" value="MetI-like_sf"/>
</dbReference>
<name>A0A9D0YV36_9FIRM</name>